<evidence type="ECO:0000313" key="2">
    <source>
        <dbReference type="EMBL" id="MCM4082035.1"/>
    </source>
</evidence>
<dbReference type="EMBL" id="JAMQOL010000046">
    <property type="protein sequence ID" value="MCM4082035.1"/>
    <property type="molecule type" value="Genomic_DNA"/>
</dbReference>
<comment type="caution">
    <text evidence="2">The sequence shown here is derived from an EMBL/GenBank/DDBJ whole genome shotgun (WGS) entry which is preliminary data.</text>
</comment>
<proteinExistence type="predicted"/>
<feature type="compositionally biased region" description="Basic and acidic residues" evidence="1">
    <location>
        <begin position="112"/>
        <end position="124"/>
    </location>
</feature>
<evidence type="ECO:0000313" key="3">
    <source>
        <dbReference type="Proteomes" id="UP001523216"/>
    </source>
</evidence>
<gene>
    <name evidence="2" type="ORF">LXN57_31160</name>
</gene>
<name>A0ABT0Y876_9ACTN</name>
<feature type="region of interest" description="Disordered" evidence="1">
    <location>
        <begin position="98"/>
        <end position="133"/>
    </location>
</feature>
<keyword evidence="3" id="KW-1185">Reference proteome</keyword>
<dbReference type="Proteomes" id="UP001523216">
    <property type="component" value="Unassembled WGS sequence"/>
</dbReference>
<organism evidence="2 3">
    <name type="scientific">Paractinoplanes hotanensis</name>
    <dbReference type="NCBI Taxonomy" id="2906497"/>
    <lineage>
        <taxon>Bacteria</taxon>
        <taxon>Bacillati</taxon>
        <taxon>Actinomycetota</taxon>
        <taxon>Actinomycetes</taxon>
        <taxon>Micromonosporales</taxon>
        <taxon>Micromonosporaceae</taxon>
        <taxon>Paractinoplanes</taxon>
    </lineage>
</organism>
<accession>A0ABT0Y876</accession>
<reference evidence="2 3" key="1">
    <citation type="submission" date="2022-06" db="EMBL/GenBank/DDBJ databases">
        <title>Actinoplanes abujensis sp. nov., isolated from Nigerian arid soil.</title>
        <authorList>
            <person name="Ding P."/>
        </authorList>
    </citation>
    <scope>NUCLEOTIDE SEQUENCE [LARGE SCALE GENOMIC DNA]</scope>
    <source>
        <strain evidence="3">TRM88002</strain>
    </source>
</reference>
<protein>
    <submittedName>
        <fullName evidence="2">Uncharacterized protein</fullName>
    </submittedName>
</protein>
<evidence type="ECO:0000256" key="1">
    <source>
        <dbReference type="SAM" id="MobiDB-lite"/>
    </source>
</evidence>
<sequence>MLQDQICIHMLRFHQRVDAGDPGPHFGQMRPLERQSHQVHVHLAEFEVGSALLHHALLGPFRALLAEELVLRRPGHDDRCHGKHGDQRVDHAERLADAAPPAPRDVVAAPRQNRDQADAGENRARTHQQNEAQYPERDFCVRQGSATERVIAHPRNPLGRSGNTDTARLAIKDWAVSNFMAQDDCAATTQCPVKLPGMSERMLPPRDTWHSARWQKAE</sequence>